<evidence type="ECO:0000313" key="17">
    <source>
        <dbReference type="Proteomes" id="UP001314263"/>
    </source>
</evidence>
<evidence type="ECO:0000256" key="5">
    <source>
        <dbReference type="ARBA" id="ARBA00022741"/>
    </source>
</evidence>
<evidence type="ECO:0000313" key="16">
    <source>
        <dbReference type="EMBL" id="CAK0736618.1"/>
    </source>
</evidence>
<dbReference type="SMART" id="SM00896">
    <property type="entry name" value="FDX-ACB"/>
    <property type="match status" value="1"/>
</dbReference>
<dbReference type="SUPFAM" id="SSF55681">
    <property type="entry name" value="Class II aaRS and biotin synthetases"/>
    <property type="match status" value="1"/>
</dbReference>
<gene>
    <name evidence="16" type="ORF">CVIRNUC_000775</name>
</gene>
<evidence type="ECO:0000256" key="7">
    <source>
        <dbReference type="ARBA" id="ARBA00022917"/>
    </source>
</evidence>
<dbReference type="GO" id="GO:0006432">
    <property type="term" value="P:phenylalanyl-tRNA aminoacylation"/>
    <property type="evidence" value="ECO:0007669"/>
    <property type="project" value="InterPro"/>
</dbReference>
<evidence type="ECO:0000256" key="13">
    <source>
        <dbReference type="ARBA" id="ARBA00057761"/>
    </source>
</evidence>
<comment type="function">
    <text evidence="13">Is responsible for the charging of tRNA(Phe) with phenylalanine in mitochondrial translation.</text>
</comment>
<evidence type="ECO:0000256" key="9">
    <source>
        <dbReference type="ARBA" id="ARBA00023128"/>
    </source>
</evidence>
<organism evidence="16 17">
    <name type="scientific">Coccomyxa viridis</name>
    <dbReference type="NCBI Taxonomy" id="1274662"/>
    <lineage>
        <taxon>Eukaryota</taxon>
        <taxon>Viridiplantae</taxon>
        <taxon>Chlorophyta</taxon>
        <taxon>core chlorophytes</taxon>
        <taxon>Trebouxiophyceae</taxon>
        <taxon>Trebouxiophyceae incertae sedis</taxon>
        <taxon>Coccomyxaceae</taxon>
        <taxon>Coccomyxa</taxon>
    </lineage>
</organism>
<keyword evidence="5" id="KW-0547">Nucleotide-binding</keyword>
<comment type="subcellular location">
    <subcellularLocation>
        <location evidence="1">Mitochondrion matrix</location>
    </subcellularLocation>
</comment>
<name>A0AAV1HRS7_9CHLO</name>
<comment type="catalytic activity">
    <reaction evidence="12">
        <text>tRNA(Phe) + L-phenylalanine + ATP = L-phenylalanyl-tRNA(Phe) + AMP + diphosphate + H(+)</text>
        <dbReference type="Rhea" id="RHEA:19413"/>
        <dbReference type="Rhea" id="RHEA-COMP:9668"/>
        <dbReference type="Rhea" id="RHEA-COMP:9699"/>
        <dbReference type="ChEBI" id="CHEBI:15378"/>
        <dbReference type="ChEBI" id="CHEBI:30616"/>
        <dbReference type="ChEBI" id="CHEBI:33019"/>
        <dbReference type="ChEBI" id="CHEBI:58095"/>
        <dbReference type="ChEBI" id="CHEBI:78442"/>
        <dbReference type="ChEBI" id="CHEBI:78531"/>
        <dbReference type="ChEBI" id="CHEBI:456215"/>
        <dbReference type="EC" id="6.1.1.20"/>
    </reaction>
</comment>
<keyword evidence="17" id="KW-1185">Reference proteome</keyword>
<dbReference type="SUPFAM" id="SSF54991">
    <property type="entry name" value="Anticodon-binding domain of PheRS"/>
    <property type="match status" value="1"/>
</dbReference>
<sequence>MGVLLGRTGQFCHLHSTVNAYLCTTHLRVSRVRPQRLQSHLLQESHRNRSRRQYAVAPCAEAQTVPKEEVITDHPFNNVTENIFAKLGANLHRRPDHPICIIKEAIYSFFDERRPGVYAKLDDLYPVVSAKANFDEVLVPADHVSRNPNDTYYIDSETVLRCHTSAHQAETLRKGERAFLVTGDVYRRDTIDQSHYPVFHQMEGVKVLDPEQYSDAASGARVAEKELKDTLEGLAEHLFGQGIETRWVDAYFPFTDPSFELEIFFNGEWLEVLGCGVMEQQILDANGYEGQKAWAFGLGLERLAMVLFSIPDIRLFWTEDQRFLKQFKAGNLGAKFKPYSRFPPCYKDVSFWLPETGFTENNLCEVVRGIAGDLVESVELIDNFTNPKKQKTSNCYRIAYRSMDRSLTDEEINGLQDSVRSSLTDDLKVELR</sequence>
<accession>A0AAV1HRS7</accession>
<dbReference type="InterPro" id="IPR002319">
    <property type="entry name" value="Phenylalanyl-tRNA_Synthase"/>
</dbReference>
<dbReference type="InterPro" id="IPR006195">
    <property type="entry name" value="aa-tRNA-synth_II"/>
</dbReference>
<feature type="domain" description="Aminoacyl-transfer RNA synthetases class-II family profile" evidence="14">
    <location>
        <begin position="102"/>
        <end position="338"/>
    </location>
</feature>
<dbReference type="Gene3D" id="3.30.930.10">
    <property type="entry name" value="Bira Bifunctional Protein, Domain 2"/>
    <property type="match status" value="1"/>
</dbReference>
<keyword evidence="4" id="KW-0436">Ligase</keyword>
<evidence type="ECO:0000256" key="8">
    <source>
        <dbReference type="ARBA" id="ARBA00022946"/>
    </source>
</evidence>
<comment type="caution">
    <text evidence="16">The sequence shown here is derived from an EMBL/GenBank/DDBJ whole genome shotgun (WGS) entry which is preliminary data.</text>
</comment>
<dbReference type="GO" id="GO:0000049">
    <property type="term" value="F:tRNA binding"/>
    <property type="evidence" value="ECO:0007669"/>
    <property type="project" value="InterPro"/>
</dbReference>
<dbReference type="CDD" id="cd00496">
    <property type="entry name" value="PheRS_alpha_core"/>
    <property type="match status" value="1"/>
</dbReference>
<dbReference type="FunFam" id="3.30.930.10:FF:000083">
    <property type="entry name" value="Phenylalanine--tRNA ligase"/>
    <property type="match status" value="1"/>
</dbReference>
<dbReference type="PANTHER" id="PTHR11538">
    <property type="entry name" value="PHENYLALANYL-TRNA SYNTHETASE"/>
    <property type="match status" value="1"/>
</dbReference>
<keyword evidence="7" id="KW-0648">Protein biosynthesis</keyword>
<keyword evidence="6" id="KW-0067">ATP-binding</keyword>
<evidence type="ECO:0000256" key="2">
    <source>
        <dbReference type="ARBA" id="ARBA00008226"/>
    </source>
</evidence>
<dbReference type="GO" id="GO:0005524">
    <property type="term" value="F:ATP binding"/>
    <property type="evidence" value="ECO:0007669"/>
    <property type="project" value="UniProtKB-KW"/>
</dbReference>
<dbReference type="InterPro" id="IPR004530">
    <property type="entry name" value="Phe-tRNA-synth_IIc_mito"/>
</dbReference>
<dbReference type="Gene3D" id="3.30.70.380">
    <property type="entry name" value="Ferrodoxin-fold anticodon-binding domain"/>
    <property type="match status" value="1"/>
</dbReference>
<evidence type="ECO:0000259" key="14">
    <source>
        <dbReference type="PROSITE" id="PS50862"/>
    </source>
</evidence>
<dbReference type="Pfam" id="PF03147">
    <property type="entry name" value="FDX-ACB"/>
    <property type="match status" value="1"/>
</dbReference>
<dbReference type="PROSITE" id="PS50862">
    <property type="entry name" value="AA_TRNA_LIGASE_II"/>
    <property type="match status" value="1"/>
</dbReference>
<evidence type="ECO:0000256" key="4">
    <source>
        <dbReference type="ARBA" id="ARBA00022598"/>
    </source>
</evidence>
<evidence type="ECO:0000256" key="3">
    <source>
        <dbReference type="ARBA" id="ARBA00012814"/>
    </source>
</evidence>
<dbReference type="Proteomes" id="UP001314263">
    <property type="component" value="Unassembled WGS sequence"/>
</dbReference>
<keyword evidence="8" id="KW-0809">Transit peptide</keyword>
<dbReference type="FunFam" id="3.30.70.380:FF:000003">
    <property type="entry name" value="Phenylalanine--tRNA ligase chloroplastic/mitochondrial"/>
    <property type="match status" value="1"/>
</dbReference>
<proteinExistence type="inferred from homology"/>
<evidence type="ECO:0000256" key="6">
    <source>
        <dbReference type="ARBA" id="ARBA00022840"/>
    </source>
</evidence>
<dbReference type="Pfam" id="PF01409">
    <property type="entry name" value="tRNA-synt_2d"/>
    <property type="match status" value="1"/>
</dbReference>
<dbReference type="PANTHER" id="PTHR11538:SF41">
    <property type="entry name" value="PHENYLALANINE--TRNA LIGASE, MITOCHONDRIAL"/>
    <property type="match status" value="1"/>
</dbReference>
<dbReference type="AlphaFoldDB" id="A0AAV1HRS7"/>
<feature type="domain" description="FDX-ACB" evidence="15">
    <location>
        <begin position="340"/>
        <end position="432"/>
    </location>
</feature>
<dbReference type="GO" id="GO:0004826">
    <property type="term" value="F:phenylalanine-tRNA ligase activity"/>
    <property type="evidence" value="ECO:0007669"/>
    <property type="project" value="UniProtKB-EC"/>
</dbReference>
<dbReference type="InterPro" id="IPR045864">
    <property type="entry name" value="aa-tRNA-synth_II/BPL/LPL"/>
</dbReference>
<keyword evidence="10" id="KW-0030">Aminoacyl-tRNA synthetase</keyword>
<evidence type="ECO:0000256" key="11">
    <source>
        <dbReference type="ARBA" id="ARBA00031194"/>
    </source>
</evidence>
<protein>
    <recommendedName>
        <fullName evidence="3">phenylalanine--tRNA ligase</fullName>
        <ecNumber evidence="3">6.1.1.20</ecNumber>
    </recommendedName>
    <alternativeName>
        <fullName evidence="11">Phenylalanyl-tRNA synthetase</fullName>
    </alternativeName>
</protein>
<comment type="similarity">
    <text evidence="2">Belongs to the class-II aminoacyl-tRNA synthetase family.</text>
</comment>
<dbReference type="GO" id="GO:0005759">
    <property type="term" value="C:mitochondrial matrix"/>
    <property type="evidence" value="ECO:0007669"/>
    <property type="project" value="UniProtKB-SubCell"/>
</dbReference>
<evidence type="ECO:0000256" key="1">
    <source>
        <dbReference type="ARBA" id="ARBA00004305"/>
    </source>
</evidence>
<dbReference type="EC" id="6.1.1.20" evidence="3"/>
<reference evidence="16 17" key="1">
    <citation type="submission" date="2023-10" db="EMBL/GenBank/DDBJ databases">
        <authorList>
            <person name="Maclean D."/>
            <person name="Macfadyen A."/>
        </authorList>
    </citation>
    <scope>NUCLEOTIDE SEQUENCE [LARGE SCALE GENOMIC DNA]</scope>
</reference>
<keyword evidence="9" id="KW-0496">Mitochondrion</keyword>
<evidence type="ECO:0000259" key="15">
    <source>
        <dbReference type="PROSITE" id="PS51447"/>
    </source>
</evidence>
<dbReference type="PROSITE" id="PS51447">
    <property type="entry name" value="FDX_ACB"/>
    <property type="match status" value="1"/>
</dbReference>
<evidence type="ECO:0000256" key="10">
    <source>
        <dbReference type="ARBA" id="ARBA00023146"/>
    </source>
</evidence>
<dbReference type="InterPro" id="IPR036690">
    <property type="entry name" value="Fdx_antiC-bd_sf"/>
</dbReference>
<evidence type="ECO:0000256" key="12">
    <source>
        <dbReference type="ARBA" id="ARBA00049255"/>
    </source>
</evidence>
<dbReference type="EMBL" id="CAUYUE010000001">
    <property type="protein sequence ID" value="CAK0736618.1"/>
    <property type="molecule type" value="Genomic_DNA"/>
</dbReference>
<dbReference type="NCBIfam" id="TIGR00469">
    <property type="entry name" value="pheS_mito"/>
    <property type="match status" value="1"/>
</dbReference>
<dbReference type="InterPro" id="IPR005121">
    <property type="entry name" value="Fdx_antiC-bd"/>
</dbReference>